<organism evidence="2 3">
    <name type="scientific">Adhaeribacter terrigena</name>
    <dbReference type="NCBI Taxonomy" id="2793070"/>
    <lineage>
        <taxon>Bacteria</taxon>
        <taxon>Pseudomonadati</taxon>
        <taxon>Bacteroidota</taxon>
        <taxon>Cytophagia</taxon>
        <taxon>Cytophagales</taxon>
        <taxon>Hymenobacteraceae</taxon>
        <taxon>Adhaeribacter</taxon>
    </lineage>
</organism>
<reference evidence="2 3" key="1">
    <citation type="submission" date="2020-12" db="EMBL/GenBank/DDBJ databases">
        <title>Bacterial novel species Adhaeribacter sp. BT258 isolated from soil.</title>
        <authorList>
            <person name="Jung H.-Y."/>
        </authorList>
    </citation>
    <scope>NUCLEOTIDE SEQUENCE [LARGE SCALE GENOMIC DNA]</scope>
    <source>
        <strain evidence="2 3">BT258</strain>
    </source>
</reference>
<dbReference type="Pfam" id="PF14280">
    <property type="entry name" value="DUF4365"/>
    <property type="match status" value="1"/>
</dbReference>
<dbReference type="EMBL" id="JAEHFX010000001">
    <property type="protein sequence ID" value="MBK0401802.1"/>
    <property type="molecule type" value="Genomic_DNA"/>
</dbReference>
<evidence type="ECO:0000313" key="3">
    <source>
        <dbReference type="Proteomes" id="UP000644147"/>
    </source>
</evidence>
<dbReference type="RefSeq" id="WP_200504412.1">
    <property type="nucleotide sequence ID" value="NZ_JAEHFX010000001.1"/>
</dbReference>
<comment type="caution">
    <text evidence="2">The sequence shown here is derived from an EMBL/GenBank/DDBJ whole genome shotgun (WGS) entry which is preliminary data.</text>
</comment>
<keyword evidence="3" id="KW-1185">Reference proteome</keyword>
<dbReference type="InterPro" id="IPR025375">
    <property type="entry name" value="DUF4365"/>
</dbReference>
<dbReference type="Proteomes" id="UP000644147">
    <property type="component" value="Unassembled WGS sequence"/>
</dbReference>
<gene>
    <name evidence="2" type="ORF">I5M27_02330</name>
</gene>
<proteinExistence type="predicted"/>
<name>A0ABS1BXD1_9BACT</name>
<sequence>MPKFVNNTHVTGERGVLAFSTYCNKHNPYIIFREVTKNDFGIDGEVEIVRTNEEGKKEATGEVLKVQIKSTASDKGYIRRETDEEIEFQAKKEDIEYWSKYSLDVLLVLYDDRNEKLYCRKIEKVDLAKVKLKNSQPIIFNKNENLLEVADNKFVLKFSHKFKQRVNFDADELLLSNMLHFKAHPRVVYKFDSKFTTKRRIFEELEQDEAPIFVLNSNSILTFFDESELSEGFKSKILASDVKETVYYNDILEDRALRNNYIELINEYVRKHLYSKRLKFNKDYKRYYFAKPSEADSREISYRSRKMNRSTPRTVVNKYTYGKDTFYRHAALGIEYHFIEDKLYFVMNPKYLFTHDGNDTLSPDKITKYTNFLTAREFNQQILNTVHFFFDYLSNVEDGISLWDYNKHKILLSKYISFFVKFGIPLDTRKDRGRKNENRNGLKQAELF</sequence>
<evidence type="ECO:0000259" key="1">
    <source>
        <dbReference type="Pfam" id="PF14280"/>
    </source>
</evidence>
<evidence type="ECO:0000313" key="2">
    <source>
        <dbReference type="EMBL" id="MBK0401802.1"/>
    </source>
</evidence>
<accession>A0ABS1BXD1</accession>
<protein>
    <submittedName>
        <fullName evidence="2">DUF4365 domain-containing protein</fullName>
    </submittedName>
</protein>
<feature type="domain" description="DUF4365" evidence="1">
    <location>
        <begin position="28"/>
        <end position="146"/>
    </location>
</feature>